<keyword evidence="1" id="KW-0472">Membrane</keyword>
<accession>A0A7X1B659</accession>
<proteinExistence type="predicted"/>
<feature type="chain" id="PRO_5031465973" evidence="2">
    <location>
        <begin position="24"/>
        <end position="209"/>
    </location>
</feature>
<organism evidence="4 5">
    <name type="scientific">Pelagicoccus albus</name>
    <dbReference type="NCBI Taxonomy" id="415222"/>
    <lineage>
        <taxon>Bacteria</taxon>
        <taxon>Pseudomonadati</taxon>
        <taxon>Verrucomicrobiota</taxon>
        <taxon>Opitutia</taxon>
        <taxon>Puniceicoccales</taxon>
        <taxon>Pelagicoccaceae</taxon>
        <taxon>Pelagicoccus</taxon>
    </lineage>
</organism>
<evidence type="ECO:0000313" key="4">
    <source>
        <dbReference type="EMBL" id="MBC2606257.1"/>
    </source>
</evidence>
<dbReference type="Pfam" id="PF07589">
    <property type="entry name" value="PEP-CTERM"/>
    <property type="match status" value="1"/>
</dbReference>
<comment type="caution">
    <text evidence="4">The sequence shown here is derived from an EMBL/GenBank/DDBJ whole genome shotgun (WGS) entry which is preliminary data.</text>
</comment>
<keyword evidence="1" id="KW-1133">Transmembrane helix</keyword>
<gene>
    <name evidence="4" type="ORF">H5P27_09375</name>
</gene>
<evidence type="ECO:0000259" key="3">
    <source>
        <dbReference type="Pfam" id="PF07589"/>
    </source>
</evidence>
<dbReference type="Proteomes" id="UP000526501">
    <property type="component" value="Unassembled WGS sequence"/>
</dbReference>
<keyword evidence="2" id="KW-0732">Signal</keyword>
<feature type="signal peptide" evidence="2">
    <location>
        <begin position="1"/>
        <end position="23"/>
    </location>
</feature>
<feature type="domain" description="Ice-binding protein C-terminal" evidence="3">
    <location>
        <begin position="180"/>
        <end position="205"/>
    </location>
</feature>
<keyword evidence="1" id="KW-0812">Transmembrane</keyword>
<evidence type="ECO:0000256" key="2">
    <source>
        <dbReference type="SAM" id="SignalP"/>
    </source>
</evidence>
<sequence length="209" mass="21630">MNKTLKSALWALGALFASSPFYAQESTSLFSFDFSSGLAVTDSVSGVDVSDWSVGSTATVSESLTLTGGSSTLFTFTPTSGFQIDLSELTFNTSKIQAPDSTKGNGAGSVKFTLTLSGENFDEALEIFGNAEASSSGGSQSYTFEDASSLTGANIFTLTTASSEGALVLDNFEVLGTVSAVPEPATVFALLAGGFVSFYVARNRRRSVA</sequence>
<name>A0A7X1B659_9BACT</name>
<feature type="transmembrane region" description="Helical" evidence="1">
    <location>
        <begin position="185"/>
        <end position="201"/>
    </location>
</feature>
<keyword evidence="5" id="KW-1185">Reference proteome</keyword>
<protein>
    <submittedName>
        <fullName evidence="4">PEP-CTERM sorting domain-containing protein</fullName>
    </submittedName>
</protein>
<evidence type="ECO:0000313" key="5">
    <source>
        <dbReference type="Proteomes" id="UP000526501"/>
    </source>
</evidence>
<dbReference type="AlphaFoldDB" id="A0A7X1B659"/>
<dbReference type="NCBIfam" id="TIGR02595">
    <property type="entry name" value="PEP_CTERM"/>
    <property type="match status" value="1"/>
</dbReference>
<evidence type="ECO:0000256" key="1">
    <source>
        <dbReference type="SAM" id="Phobius"/>
    </source>
</evidence>
<dbReference type="RefSeq" id="WP_185660143.1">
    <property type="nucleotide sequence ID" value="NZ_CAWPOO010000008.1"/>
</dbReference>
<reference evidence="4 5" key="1">
    <citation type="submission" date="2020-07" db="EMBL/GenBank/DDBJ databases">
        <authorList>
            <person name="Feng X."/>
        </authorList>
    </citation>
    <scope>NUCLEOTIDE SEQUENCE [LARGE SCALE GENOMIC DNA]</scope>
    <source>
        <strain evidence="4 5">JCM23202</strain>
    </source>
</reference>
<dbReference type="InterPro" id="IPR013424">
    <property type="entry name" value="Ice-binding_C"/>
</dbReference>
<dbReference type="EMBL" id="JACHVC010000008">
    <property type="protein sequence ID" value="MBC2606257.1"/>
    <property type="molecule type" value="Genomic_DNA"/>
</dbReference>